<dbReference type="Pfam" id="PF02801">
    <property type="entry name" value="Ketoacyl-synt_C"/>
    <property type="match status" value="1"/>
</dbReference>
<evidence type="ECO:0000313" key="8">
    <source>
        <dbReference type="Proteomes" id="UP000053095"/>
    </source>
</evidence>
<dbReference type="CDD" id="cd00833">
    <property type="entry name" value="PKS"/>
    <property type="match status" value="1"/>
</dbReference>
<evidence type="ECO:0000256" key="5">
    <source>
        <dbReference type="RuleBase" id="RU003694"/>
    </source>
</evidence>
<dbReference type="SUPFAM" id="SSF53901">
    <property type="entry name" value="Thiolase-like"/>
    <property type="match status" value="2"/>
</dbReference>
<proteinExistence type="inferred from homology"/>
<feature type="domain" description="Ketosynthase family 3 (KS3)" evidence="6">
    <location>
        <begin position="14"/>
        <end position="396"/>
    </location>
</feature>
<protein>
    <recommendedName>
        <fullName evidence="6">Ketosynthase family 3 (KS3) domain-containing protein</fullName>
    </recommendedName>
</protein>
<comment type="similarity">
    <text evidence="5">Belongs to the thiolase-like superfamily. Beta-ketoacyl-ACP synthases family.</text>
</comment>
<sequence length="431" mass="46293">MSDSTNPSGKPDTLEPIAVIGFSLKFPQDVYSPASFWEMLEQKRCAMTGWPRNRINLDGYFSRDGEGASKTFVPGAPFVKETIGVFDAPFFGISATEATAMDPQHRILLETAYRALESAGIPMEKSYGTKTGVYSGSMTDDYKHIITQDAMNMPKYVATGVSMNMVANRLSWFYNFKGPSVSLDSACSSSMMALDLACQGLRCGDSDMALVAGASTIFAIEGVLSLMNMSLLSPLGRCFSFDERASGYSRGEGFSVMVVKRLHDAIRDGNVIGAVIRSTGTGTRIGDPIEADAIGSIFRNSRSAEDPLHLGAVKWNIGHLGGGSGLAGVIKAIMVLEKGIIPPNGNFERLNPDIDAAFLNIKIPTQITPWLTKGLRRASVASFGFGGSNAHAILDDAYHYLKSRNYTTAHCSVGDPTGALPEQLPRYSNSG</sequence>
<dbReference type="AlphaFoldDB" id="A0A6V8HA92"/>
<organism evidence="7 8">
    <name type="scientific">Talaromyces pinophilus</name>
    <name type="common">Penicillium pinophilum</name>
    <dbReference type="NCBI Taxonomy" id="128442"/>
    <lineage>
        <taxon>Eukaryota</taxon>
        <taxon>Fungi</taxon>
        <taxon>Dikarya</taxon>
        <taxon>Ascomycota</taxon>
        <taxon>Pezizomycotina</taxon>
        <taxon>Eurotiomycetes</taxon>
        <taxon>Eurotiomycetidae</taxon>
        <taxon>Eurotiales</taxon>
        <taxon>Trichocomaceae</taxon>
        <taxon>Talaromyces</taxon>
        <taxon>Talaromyces sect. Talaromyces</taxon>
    </lineage>
</organism>
<dbReference type="InterPro" id="IPR016039">
    <property type="entry name" value="Thiolase-like"/>
</dbReference>
<dbReference type="InterPro" id="IPR032821">
    <property type="entry name" value="PKS_assoc"/>
</dbReference>
<dbReference type="PANTHER" id="PTHR43775:SF29">
    <property type="entry name" value="ASPERFURANONE POLYKETIDE SYNTHASE AFOG-RELATED"/>
    <property type="match status" value="1"/>
</dbReference>
<comment type="caution">
    <text evidence="7">The sequence shown here is derived from an EMBL/GenBank/DDBJ whole genome shotgun (WGS) entry which is preliminary data.</text>
</comment>
<dbReference type="Proteomes" id="UP000053095">
    <property type="component" value="Unassembled WGS sequence"/>
</dbReference>
<keyword evidence="4" id="KW-0560">Oxidoreductase</keyword>
<dbReference type="Pfam" id="PF16197">
    <property type="entry name" value="KAsynt_C_assoc"/>
    <property type="match status" value="1"/>
</dbReference>
<evidence type="ECO:0000259" key="6">
    <source>
        <dbReference type="PROSITE" id="PS52004"/>
    </source>
</evidence>
<dbReference type="GO" id="GO:0004315">
    <property type="term" value="F:3-oxoacyl-[acyl-carrier-protein] synthase activity"/>
    <property type="evidence" value="ECO:0007669"/>
    <property type="project" value="InterPro"/>
</dbReference>
<keyword evidence="8" id="KW-1185">Reference proteome</keyword>
<keyword evidence="3 5" id="KW-0808">Transferase</keyword>
<name>A0A6V8HA92_TALPI</name>
<accession>A0A6V8HA92</accession>
<dbReference type="InterPro" id="IPR014031">
    <property type="entry name" value="Ketoacyl_synth_C"/>
</dbReference>
<gene>
    <name evidence="7" type="ORF">TCE0_033f08929</name>
</gene>
<reference evidence="8" key="1">
    <citation type="journal article" date="2015" name="Genome Announc.">
        <title>Draft genome sequence of Talaromyces cellulolyticus strain Y-94, a source of lignocellulosic biomass-degrading enzymes.</title>
        <authorList>
            <person name="Fujii T."/>
            <person name="Koike H."/>
            <person name="Sawayama S."/>
            <person name="Yano S."/>
            <person name="Inoue H."/>
        </authorList>
    </citation>
    <scope>NUCLEOTIDE SEQUENCE [LARGE SCALE GENOMIC DNA]</scope>
    <source>
        <strain evidence="8">Y-94</strain>
    </source>
</reference>
<dbReference type="PROSITE" id="PS00606">
    <property type="entry name" value="KS3_1"/>
    <property type="match status" value="1"/>
</dbReference>
<evidence type="ECO:0000313" key="7">
    <source>
        <dbReference type="EMBL" id="GAM38307.1"/>
    </source>
</evidence>
<dbReference type="PROSITE" id="PS52004">
    <property type="entry name" value="KS3_2"/>
    <property type="match status" value="1"/>
</dbReference>
<evidence type="ECO:0000256" key="4">
    <source>
        <dbReference type="ARBA" id="ARBA00023002"/>
    </source>
</evidence>
<dbReference type="GO" id="GO:0016491">
    <property type="term" value="F:oxidoreductase activity"/>
    <property type="evidence" value="ECO:0007669"/>
    <property type="project" value="UniProtKB-KW"/>
</dbReference>
<dbReference type="InterPro" id="IPR050091">
    <property type="entry name" value="PKS_NRPS_Biosynth_Enz"/>
</dbReference>
<keyword evidence="2" id="KW-0597">Phosphoprotein</keyword>
<dbReference type="Gene3D" id="3.40.47.10">
    <property type="match status" value="2"/>
</dbReference>
<dbReference type="InterPro" id="IPR018201">
    <property type="entry name" value="Ketoacyl_synth_AS"/>
</dbReference>
<evidence type="ECO:0000256" key="1">
    <source>
        <dbReference type="ARBA" id="ARBA00022450"/>
    </source>
</evidence>
<dbReference type="GO" id="GO:0006633">
    <property type="term" value="P:fatty acid biosynthetic process"/>
    <property type="evidence" value="ECO:0007669"/>
    <property type="project" value="InterPro"/>
</dbReference>
<evidence type="ECO:0000256" key="2">
    <source>
        <dbReference type="ARBA" id="ARBA00022553"/>
    </source>
</evidence>
<dbReference type="GO" id="GO:0004312">
    <property type="term" value="F:fatty acid synthase activity"/>
    <property type="evidence" value="ECO:0007669"/>
    <property type="project" value="TreeGrafter"/>
</dbReference>
<evidence type="ECO:0000256" key="3">
    <source>
        <dbReference type="ARBA" id="ARBA00022679"/>
    </source>
</evidence>
<dbReference type="Pfam" id="PF00109">
    <property type="entry name" value="ketoacyl-synt"/>
    <property type="match status" value="1"/>
</dbReference>
<dbReference type="GO" id="GO:0044550">
    <property type="term" value="P:secondary metabolite biosynthetic process"/>
    <property type="evidence" value="ECO:0007669"/>
    <property type="project" value="TreeGrafter"/>
</dbReference>
<dbReference type="PANTHER" id="PTHR43775">
    <property type="entry name" value="FATTY ACID SYNTHASE"/>
    <property type="match status" value="1"/>
</dbReference>
<keyword evidence="1" id="KW-0596">Phosphopantetheine</keyword>
<dbReference type="InterPro" id="IPR014030">
    <property type="entry name" value="Ketoacyl_synth_N"/>
</dbReference>
<dbReference type="InterPro" id="IPR020841">
    <property type="entry name" value="PKS_Beta-ketoAc_synthase_dom"/>
</dbReference>
<dbReference type="EMBL" id="DF933829">
    <property type="protein sequence ID" value="GAM38307.1"/>
    <property type="molecule type" value="Genomic_DNA"/>
</dbReference>
<dbReference type="SMART" id="SM00825">
    <property type="entry name" value="PKS_KS"/>
    <property type="match status" value="1"/>
</dbReference>